<protein>
    <submittedName>
        <fullName evidence="1">Uncharacterized protein</fullName>
    </submittedName>
</protein>
<reference evidence="1" key="1">
    <citation type="journal article" date="2014" name="Front. Microbiol.">
        <title>High frequency of phylogenetically diverse reductive dehalogenase-homologous genes in deep subseafloor sedimentary metagenomes.</title>
        <authorList>
            <person name="Kawai M."/>
            <person name="Futagami T."/>
            <person name="Toyoda A."/>
            <person name="Takaki Y."/>
            <person name="Nishi S."/>
            <person name="Hori S."/>
            <person name="Arai W."/>
            <person name="Tsubouchi T."/>
            <person name="Morono Y."/>
            <person name="Uchiyama I."/>
            <person name="Ito T."/>
            <person name="Fujiyama A."/>
            <person name="Inagaki F."/>
            <person name="Takami H."/>
        </authorList>
    </citation>
    <scope>NUCLEOTIDE SEQUENCE</scope>
    <source>
        <strain evidence="1">Expedition CK06-06</strain>
    </source>
</reference>
<evidence type="ECO:0000313" key="1">
    <source>
        <dbReference type="EMBL" id="GAG24691.1"/>
    </source>
</evidence>
<sequence length="251" mass="26936">RKANYATVGISKTTADLMLYEGGSQAVTRLTERDLSIEYDQITANTIKELVDAINSDTSGYWNAELGPDAWEHLNPAHMHMFVKGRSEEGTLMSDIQGAIGPYNKVEFVLDVDQAKAYSCGVKAEDGARIRLTQINESSVGSQGEHWLEVWSGGEMIHIHPFTNSETNTAGSNLGEPIAGVDSTGTNTPNTVNLAEGHQGLGGALGENLCVLSKWSNRATVYGALQTDNGTYVTGNIATGNLSIIYDVIKP</sequence>
<name>X0XIA9_9ZZZZ</name>
<accession>X0XIA9</accession>
<comment type="caution">
    <text evidence="1">The sequence shown here is derived from an EMBL/GenBank/DDBJ whole genome shotgun (WGS) entry which is preliminary data.</text>
</comment>
<dbReference type="EMBL" id="BARS01039938">
    <property type="protein sequence ID" value="GAG24691.1"/>
    <property type="molecule type" value="Genomic_DNA"/>
</dbReference>
<dbReference type="AlphaFoldDB" id="X0XIA9"/>
<organism evidence="1">
    <name type="scientific">marine sediment metagenome</name>
    <dbReference type="NCBI Taxonomy" id="412755"/>
    <lineage>
        <taxon>unclassified sequences</taxon>
        <taxon>metagenomes</taxon>
        <taxon>ecological metagenomes</taxon>
    </lineage>
</organism>
<proteinExistence type="predicted"/>
<feature type="non-terminal residue" evidence="1">
    <location>
        <position position="1"/>
    </location>
</feature>
<gene>
    <name evidence="1" type="ORF">S01H1_60952</name>
</gene>